<evidence type="ECO:0000313" key="3">
    <source>
        <dbReference type="Proteomes" id="UP000492821"/>
    </source>
</evidence>
<dbReference type="GO" id="GO:0006952">
    <property type="term" value="P:defense response"/>
    <property type="evidence" value="ECO:0007669"/>
    <property type="project" value="TreeGrafter"/>
</dbReference>
<evidence type="ECO:0000256" key="1">
    <source>
        <dbReference type="ARBA" id="ARBA00023002"/>
    </source>
</evidence>
<keyword evidence="3" id="KW-1185">Reference proteome</keyword>
<dbReference type="InterPro" id="IPR039261">
    <property type="entry name" value="FNR_nucleotide-bd"/>
</dbReference>
<protein>
    <submittedName>
        <fullName evidence="4">NAD_binding_6 domain-containing protein</fullName>
    </submittedName>
</protein>
<dbReference type="PANTHER" id="PTHR11972:SF175">
    <property type="entry name" value="NAD(P)H OXIDASE (H2O2-FORMING)"/>
    <property type="match status" value="1"/>
</dbReference>
<accession>A0A7E4UQ29</accession>
<evidence type="ECO:0000259" key="2">
    <source>
        <dbReference type="Pfam" id="PF08030"/>
    </source>
</evidence>
<dbReference type="InterPro" id="IPR050369">
    <property type="entry name" value="RBOH/FRE"/>
</dbReference>
<dbReference type="Pfam" id="PF08030">
    <property type="entry name" value="NAD_binding_6"/>
    <property type="match status" value="1"/>
</dbReference>
<organism evidence="3 4">
    <name type="scientific">Panagrellus redivivus</name>
    <name type="common">Microworm</name>
    <dbReference type="NCBI Taxonomy" id="6233"/>
    <lineage>
        <taxon>Eukaryota</taxon>
        <taxon>Metazoa</taxon>
        <taxon>Ecdysozoa</taxon>
        <taxon>Nematoda</taxon>
        <taxon>Chromadorea</taxon>
        <taxon>Rhabditida</taxon>
        <taxon>Tylenchina</taxon>
        <taxon>Panagrolaimomorpha</taxon>
        <taxon>Panagrolaimoidea</taxon>
        <taxon>Panagrolaimidae</taxon>
        <taxon>Panagrellus</taxon>
    </lineage>
</organism>
<proteinExistence type="predicted"/>
<dbReference type="AlphaFoldDB" id="A0A7E4UQ29"/>
<reference evidence="4" key="2">
    <citation type="submission" date="2020-10" db="UniProtKB">
        <authorList>
            <consortium name="WormBaseParasite"/>
        </authorList>
    </citation>
    <scope>IDENTIFICATION</scope>
</reference>
<dbReference type="GO" id="GO:0016175">
    <property type="term" value="F:superoxide-generating NAD(P)H oxidase activity"/>
    <property type="evidence" value="ECO:0007669"/>
    <property type="project" value="TreeGrafter"/>
</dbReference>
<evidence type="ECO:0000313" key="4">
    <source>
        <dbReference type="WBParaSite" id="Pan_g11380.t1"/>
    </source>
</evidence>
<keyword evidence="1" id="KW-0560">Oxidoreductase</keyword>
<feature type="domain" description="Ferric reductase NAD binding" evidence="2">
    <location>
        <begin position="38"/>
        <end position="161"/>
    </location>
</feature>
<dbReference type="PANTHER" id="PTHR11972">
    <property type="entry name" value="NADPH OXIDASE"/>
    <property type="match status" value="1"/>
</dbReference>
<dbReference type="WBParaSite" id="Pan_g11380.t1">
    <property type="protein sequence ID" value="Pan_g11380.t1"/>
    <property type="gene ID" value="Pan_g11380"/>
</dbReference>
<dbReference type="GO" id="GO:0042554">
    <property type="term" value="P:superoxide anion generation"/>
    <property type="evidence" value="ECO:0007669"/>
    <property type="project" value="TreeGrafter"/>
</dbReference>
<dbReference type="InterPro" id="IPR013121">
    <property type="entry name" value="Fe_red_NAD-bd_6"/>
</dbReference>
<dbReference type="Gene3D" id="3.40.50.80">
    <property type="entry name" value="Nucleotide-binding domain of ferredoxin-NADP reductase (FNR) module"/>
    <property type="match status" value="1"/>
</dbReference>
<sequence length="180" mass="21108">MFFRIDTNVLYCGPQKIGFKEGVREEVNVDAVWVAGVLEMEKVYFIWICPTHKNFEWFIEVLKKVEDMDQQGVIETHIFVTQFFHKFDLRTTMLYICEKHFRGLSNNNRSMFTGLRATNHFGRPNFDVFFKYLQSKHASTNDIGVFSCGPAAVNKQIRRACTEANRARNAPSFTHRFETF</sequence>
<name>A0A7E4UQ29_PANRE</name>
<dbReference type="GO" id="GO:0043020">
    <property type="term" value="C:NADPH oxidase complex"/>
    <property type="evidence" value="ECO:0007669"/>
    <property type="project" value="TreeGrafter"/>
</dbReference>
<reference evidence="3" key="1">
    <citation type="journal article" date="2013" name="Genetics">
        <title>The draft genome and transcriptome of Panagrellus redivivus are shaped by the harsh demands of a free-living lifestyle.</title>
        <authorList>
            <person name="Srinivasan J."/>
            <person name="Dillman A.R."/>
            <person name="Macchietto M.G."/>
            <person name="Heikkinen L."/>
            <person name="Lakso M."/>
            <person name="Fracchia K.M."/>
            <person name="Antoshechkin I."/>
            <person name="Mortazavi A."/>
            <person name="Wong G."/>
            <person name="Sternberg P.W."/>
        </authorList>
    </citation>
    <scope>NUCLEOTIDE SEQUENCE [LARGE SCALE GENOMIC DNA]</scope>
    <source>
        <strain evidence="3">MT8872</strain>
    </source>
</reference>
<dbReference type="Proteomes" id="UP000492821">
    <property type="component" value="Unassembled WGS sequence"/>
</dbReference>